<dbReference type="Proteomes" id="UP000215286">
    <property type="component" value="Chromosome"/>
</dbReference>
<keyword evidence="2" id="KW-1185">Reference proteome</keyword>
<protein>
    <submittedName>
        <fullName evidence="1">Uncharacterized protein</fullName>
    </submittedName>
</protein>
<proteinExistence type="predicted"/>
<sequence>MTGLRPSLKCALLWKKFSAKAVLPDGGASTLSGLQLYSCFVGLISVAPSGKFSSYLSQQLVLLTRFSATIINNLNR</sequence>
<name>A0ACA8D3N7_9ENTR</name>
<accession>A0ACA8D3N7</accession>
<evidence type="ECO:0000313" key="1">
    <source>
        <dbReference type="EMBL" id="AST78784.1"/>
    </source>
</evidence>
<gene>
    <name evidence="1" type="ORF">CI104_06650</name>
</gene>
<reference evidence="1" key="1">
    <citation type="submission" date="2017-08" db="EMBL/GenBank/DDBJ databases">
        <title>Real-time genomic and epidemiological investigation of a multi-institutional outbreak of KPC-producing Enterobacteriaceae reveals complex transmission dynamics and informs management responses.</title>
        <authorList>
            <person name="Kwong J.C."/>
            <person name="Lane C."/>
            <person name="Romanes F."/>
            <person name="Goncalves da Silva A."/>
            <person name="Easton M."/>
            <person name="Cronin K."/>
            <person name="Waters M.J."/>
            <person name="Tomita T."/>
            <person name="Stevens K."/>
            <person name="Schultz M.B."/>
            <person name="Baines S.L."/>
            <person name="Sherry N.L."/>
            <person name="Carter G."/>
            <person name="Mu A."/>
            <person name="Sait M."/>
            <person name="Ballard S.A."/>
            <person name="Seemann T."/>
            <person name="Stinear T.P."/>
            <person name="Howden B.P."/>
        </authorList>
    </citation>
    <scope>NUCLEOTIDE SEQUENCE</scope>
    <source>
        <strain evidence="1">AUSMDU00008141</strain>
    </source>
</reference>
<evidence type="ECO:0000313" key="2">
    <source>
        <dbReference type="Proteomes" id="UP000215286"/>
    </source>
</evidence>
<organism evidence="1 2">
    <name type="scientific">Citrobacter farmeri</name>
    <dbReference type="NCBI Taxonomy" id="67824"/>
    <lineage>
        <taxon>Bacteria</taxon>
        <taxon>Pseudomonadati</taxon>
        <taxon>Pseudomonadota</taxon>
        <taxon>Gammaproteobacteria</taxon>
        <taxon>Enterobacterales</taxon>
        <taxon>Enterobacteriaceae</taxon>
        <taxon>Citrobacter</taxon>
    </lineage>
</organism>
<dbReference type="EMBL" id="CP022695">
    <property type="protein sequence ID" value="AST78784.1"/>
    <property type="molecule type" value="Genomic_DNA"/>
</dbReference>